<feature type="compositionally biased region" description="Polar residues" evidence="1">
    <location>
        <begin position="209"/>
        <end position="243"/>
    </location>
</feature>
<accession>A0A1B8PKQ1</accession>
<dbReference type="Proteomes" id="UP000092671">
    <property type="component" value="Unassembled WGS sequence"/>
</dbReference>
<dbReference type="AlphaFoldDB" id="A0A1B8PKQ1"/>
<organism evidence="2 3">
    <name type="scientific">Moraxella nonliquefaciens</name>
    <dbReference type="NCBI Taxonomy" id="478"/>
    <lineage>
        <taxon>Bacteria</taxon>
        <taxon>Pseudomonadati</taxon>
        <taxon>Pseudomonadota</taxon>
        <taxon>Gammaproteobacteria</taxon>
        <taxon>Moraxellales</taxon>
        <taxon>Moraxellaceae</taxon>
        <taxon>Moraxella</taxon>
    </lineage>
</organism>
<feature type="compositionally biased region" description="Polar residues" evidence="1">
    <location>
        <begin position="188"/>
        <end position="200"/>
    </location>
</feature>
<sequence length="258" mass="29600">MASSLKGVKGHCYNSIAKSPMNARGIYWLILDNFSKMMKKFVKINKSAFDAPTMKNPINHTTYKNTDVIFVHPKHRAYVIWHGGIFYQLTRMRLSKQAWDRRMVYDGSLDEIFVAKQSCGQDEFDELVLGQIGLEVVKLPDKLHGISANKFLAWWEVNRYGFWHAKSVNNGYVQHEHESLPKQDLQEKSQQAVQASTNNHDMTDMDGTSHITQEQGISNNTGKNAKQSKTQMPQKPYKSQEQLSGDDIFDALLDELMR</sequence>
<feature type="compositionally biased region" description="Basic and acidic residues" evidence="1">
    <location>
        <begin position="175"/>
        <end position="187"/>
    </location>
</feature>
<protein>
    <submittedName>
        <fullName evidence="2">Uncharacterized protein</fullName>
    </submittedName>
</protein>
<feature type="region of interest" description="Disordered" evidence="1">
    <location>
        <begin position="175"/>
        <end position="246"/>
    </location>
</feature>
<comment type="caution">
    <text evidence="2">The sequence shown here is derived from an EMBL/GenBank/DDBJ whole genome shotgun (WGS) entry which is preliminary data.</text>
</comment>
<gene>
    <name evidence="2" type="ORF">A9Z60_07450</name>
</gene>
<reference evidence="2 3" key="1">
    <citation type="submission" date="2016-06" db="EMBL/GenBank/DDBJ databases">
        <title>Draft genome of Moraxella nonliquefaciens CCUG 60284.</title>
        <authorList>
            <person name="Salva-Serra F."/>
            <person name="Engstrom-Jakobsson H."/>
            <person name="Thorell K."/>
            <person name="Gonzales-Siles L."/>
            <person name="Karlsson R."/>
            <person name="Boulund F."/>
            <person name="Engstrand L."/>
            <person name="Kristiansson E."/>
            <person name="Moore E."/>
        </authorList>
    </citation>
    <scope>NUCLEOTIDE SEQUENCE [LARGE SCALE GENOMIC DNA]</scope>
    <source>
        <strain evidence="2 3">CCUG 60284</strain>
    </source>
</reference>
<evidence type="ECO:0000313" key="2">
    <source>
        <dbReference type="EMBL" id="OBX51419.1"/>
    </source>
</evidence>
<dbReference type="EMBL" id="LZDN01000006">
    <property type="protein sequence ID" value="OBX51419.1"/>
    <property type="molecule type" value="Genomic_DNA"/>
</dbReference>
<proteinExistence type="predicted"/>
<name>A0A1B8PKQ1_MORNO</name>
<evidence type="ECO:0000313" key="3">
    <source>
        <dbReference type="Proteomes" id="UP000092671"/>
    </source>
</evidence>
<evidence type="ECO:0000256" key="1">
    <source>
        <dbReference type="SAM" id="MobiDB-lite"/>
    </source>
</evidence>